<reference evidence="1 2" key="1">
    <citation type="submission" date="2019-06" db="EMBL/GenBank/DDBJ databases">
        <authorList>
            <person name="Mardanova A.M."/>
            <person name="Pudova D.S."/>
            <person name="Shagimardanova E.I."/>
            <person name="Gogoleva N.E."/>
            <person name="Lutfullin M.T."/>
            <person name="Hadieva G.F."/>
            <person name="Sharipova M.R."/>
        </authorList>
    </citation>
    <scope>NUCLEOTIDE SEQUENCE [LARGE SCALE GENOMIC DNA]</scope>
    <source>
        <strain evidence="1 2">MG-1</strain>
    </source>
</reference>
<accession>A0A5C4X725</accession>
<organism evidence="1 2">
    <name type="scientific">Brevibacterium sediminis</name>
    <dbReference type="NCBI Taxonomy" id="1857024"/>
    <lineage>
        <taxon>Bacteria</taxon>
        <taxon>Bacillati</taxon>
        <taxon>Actinomycetota</taxon>
        <taxon>Actinomycetes</taxon>
        <taxon>Micrococcales</taxon>
        <taxon>Brevibacteriaceae</taxon>
        <taxon>Brevibacterium</taxon>
    </lineage>
</organism>
<dbReference type="EMBL" id="VDMQ01000001">
    <property type="protein sequence ID" value="TNM58350.1"/>
    <property type="molecule type" value="Genomic_DNA"/>
</dbReference>
<comment type="caution">
    <text evidence="1">The sequence shown here is derived from an EMBL/GenBank/DDBJ whole genome shotgun (WGS) entry which is preliminary data.</text>
</comment>
<name>A0A5C4X725_9MICO</name>
<gene>
    <name evidence="1" type="ORF">FHQ09_02485</name>
</gene>
<dbReference type="Proteomes" id="UP000314223">
    <property type="component" value="Unassembled WGS sequence"/>
</dbReference>
<evidence type="ECO:0000313" key="1">
    <source>
        <dbReference type="EMBL" id="TNM58350.1"/>
    </source>
</evidence>
<proteinExistence type="predicted"/>
<protein>
    <submittedName>
        <fullName evidence="1">Uncharacterized protein</fullName>
    </submittedName>
</protein>
<dbReference type="AlphaFoldDB" id="A0A5C4X725"/>
<evidence type="ECO:0000313" key="2">
    <source>
        <dbReference type="Proteomes" id="UP000314223"/>
    </source>
</evidence>
<sequence>MHDRIKSRSSIGKSDIGALLFWKRLRADTRWVRELMNMPDDNVRDHTQKAVAAVNDEVLAVPEAAAAGRSELSYLPGFNSGDALASALLFAAAPHRMAVYDRRAQEGLEKLGLSLSSAPGRYGRYMELVESIRSSASFYGSSWSARDVDVALFWLGGRTN</sequence>